<dbReference type="HOGENOM" id="CLU_045951_1_1_0"/>
<dbReference type="EMBL" id="DF820480">
    <property type="protein sequence ID" value="GAK61577.1"/>
    <property type="molecule type" value="Genomic_DNA"/>
</dbReference>
<evidence type="ECO:0000259" key="13">
    <source>
        <dbReference type="Pfam" id="PF11975"/>
    </source>
</evidence>
<comment type="similarity">
    <text evidence="2 12">Belongs to the glycosyl hydrolase 4 family.</text>
</comment>
<keyword evidence="4 12" id="KW-0378">Hydrolase</keyword>
<keyword evidence="5 12" id="KW-0520">NAD</keyword>
<evidence type="ECO:0000313" key="14">
    <source>
        <dbReference type="EMBL" id="GAK61577.1"/>
    </source>
</evidence>
<evidence type="ECO:0000256" key="5">
    <source>
        <dbReference type="ARBA" id="ARBA00023027"/>
    </source>
</evidence>
<keyword evidence="7" id="KW-0119">Carbohydrate metabolism</keyword>
<keyword evidence="15" id="KW-1185">Reference proteome</keyword>
<feature type="binding site" evidence="9">
    <location>
        <position position="149"/>
    </location>
    <ligand>
        <name>substrate</name>
    </ligand>
</feature>
<dbReference type="GO" id="GO:0004553">
    <property type="term" value="F:hydrolase activity, hydrolyzing O-glycosyl compounds"/>
    <property type="evidence" value="ECO:0007669"/>
    <property type="project" value="InterPro"/>
</dbReference>
<evidence type="ECO:0000256" key="2">
    <source>
        <dbReference type="ARBA" id="ARBA00010141"/>
    </source>
</evidence>
<evidence type="ECO:0000256" key="3">
    <source>
        <dbReference type="ARBA" id="ARBA00022723"/>
    </source>
</evidence>
<proteinExistence type="inferred from homology"/>
<dbReference type="InterPro" id="IPR053715">
    <property type="entry name" value="GH4_Enzyme_sf"/>
</dbReference>
<keyword evidence="6 10" id="KW-0464">Manganese</keyword>
<protein>
    <submittedName>
        <fullName evidence="14">Putative alpha-galactosidase</fullName>
    </submittedName>
</protein>
<name>A0A081CAH2_VECG1</name>
<dbReference type="InterPro" id="IPR015955">
    <property type="entry name" value="Lactate_DH/Glyco_Ohase_4_C"/>
</dbReference>
<dbReference type="eggNOG" id="COG1486">
    <property type="taxonomic scope" value="Bacteria"/>
</dbReference>
<dbReference type="Pfam" id="PF11975">
    <property type="entry name" value="Glyco_hydro_4C"/>
    <property type="match status" value="1"/>
</dbReference>
<keyword evidence="3 10" id="KW-0479">Metal-binding</keyword>
<comment type="cofactor">
    <cofactor evidence="12">
        <name>NAD(+)</name>
        <dbReference type="ChEBI" id="CHEBI:57540"/>
    </cofactor>
    <text evidence="12">Binds 1 NAD(+) per subunit.</text>
</comment>
<evidence type="ECO:0000256" key="6">
    <source>
        <dbReference type="ARBA" id="ARBA00023211"/>
    </source>
</evidence>
<keyword evidence="10" id="KW-0408">Iron</keyword>
<dbReference type="STRING" id="1499967.U27_01478"/>
<feature type="binding site" evidence="10">
    <location>
        <position position="201"/>
    </location>
    <ligand>
        <name>Mn(2+)</name>
        <dbReference type="ChEBI" id="CHEBI:29035"/>
    </ligand>
</feature>
<keyword evidence="10" id="KW-0170">Cobalt</keyword>
<sequence>MSSKIVLIGAGSAMFGLGSVGNIFKNKALQGSTVVLHDINPQALSKVERIARGYMEEHQLPYTLVATTSRQEALRGANFCILAIEIGNRYELWEQDWKIPLQYGIHQVYGENGGPGGLFHSLRIIPPILEICSDIQKLCPNAYLFNLSNPMTRICLAITRKFPELKVIGLCHEVVSLMEHLPKILNTPWSNLQIKAGGLNHFSVLLEAIYKDTGKDAYPEIRTKAPAYFERLPEQSYENLGAMKEMLDAARGSGERLPSRQHVWAERELFKVILEKFGLLPITTDSHVGEYIQWAHSVVDHKGILDFYNFYKKWCLEQVPESRIKGTLEIEYWREIPIIEGILTDSHQEELAVNIPNNGLIENLSPDMVVEVPATVDKDGVHGVKLGKLPRGFAGLLNNQVAVNDLTVEAVLTGSRELALQALLVDPVVDNVAAAEAALDAILEYQQDYLGYIR</sequence>
<evidence type="ECO:0000256" key="1">
    <source>
        <dbReference type="ARBA" id="ARBA00001936"/>
    </source>
</evidence>
<evidence type="ECO:0000256" key="11">
    <source>
        <dbReference type="PIRSR" id="PIRSR601088-4"/>
    </source>
</evidence>
<dbReference type="SUPFAM" id="SSF56327">
    <property type="entry name" value="LDH C-terminal domain-like"/>
    <property type="match status" value="1"/>
</dbReference>
<keyword evidence="8 12" id="KW-0326">Glycosidase</keyword>
<dbReference type="AlphaFoldDB" id="A0A081CAH2"/>
<dbReference type="Proteomes" id="UP000030661">
    <property type="component" value="Unassembled WGS sequence"/>
</dbReference>
<dbReference type="InterPro" id="IPR022616">
    <property type="entry name" value="Glyco_hydro_4_C"/>
</dbReference>
<comment type="cofactor">
    <cofactor evidence="1">
        <name>Mn(2+)</name>
        <dbReference type="ChEBI" id="CHEBI:29035"/>
    </cofactor>
</comment>
<gene>
    <name evidence="14" type="ORF">U27_01478</name>
</gene>
<dbReference type="InterPro" id="IPR036291">
    <property type="entry name" value="NAD(P)-bd_dom_sf"/>
</dbReference>
<evidence type="ECO:0000313" key="15">
    <source>
        <dbReference type="Proteomes" id="UP000030661"/>
    </source>
</evidence>
<evidence type="ECO:0000256" key="4">
    <source>
        <dbReference type="ARBA" id="ARBA00022801"/>
    </source>
</evidence>
<evidence type="ECO:0000256" key="10">
    <source>
        <dbReference type="PIRSR" id="PIRSR601088-3"/>
    </source>
</evidence>
<dbReference type="SUPFAM" id="SSF51735">
    <property type="entry name" value="NAD(P)-binding Rossmann-fold domains"/>
    <property type="match status" value="1"/>
</dbReference>
<dbReference type="GO" id="GO:0016616">
    <property type="term" value="F:oxidoreductase activity, acting on the CH-OH group of donors, NAD or NADP as acceptor"/>
    <property type="evidence" value="ECO:0007669"/>
    <property type="project" value="InterPro"/>
</dbReference>
<reference evidence="14" key="1">
    <citation type="journal article" date="2015" name="PeerJ">
        <title>First genomic representation of candidate bacterial phylum KSB3 points to enhanced environmental sensing as a trigger of wastewater bulking.</title>
        <authorList>
            <person name="Sekiguchi Y."/>
            <person name="Ohashi A."/>
            <person name="Parks D.H."/>
            <person name="Yamauchi T."/>
            <person name="Tyson G.W."/>
            <person name="Hugenholtz P."/>
        </authorList>
    </citation>
    <scope>NUCLEOTIDE SEQUENCE [LARGE SCALE GENOMIC DNA]</scope>
</reference>
<keyword evidence="10" id="KW-0533">Nickel</keyword>
<dbReference type="PRINTS" id="PR00732">
    <property type="entry name" value="GLHYDRLASE4"/>
</dbReference>
<evidence type="ECO:0000256" key="9">
    <source>
        <dbReference type="PIRSR" id="PIRSR601088-2"/>
    </source>
</evidence>
<dbReference type="Gene3D" id="3.90.1820.10">
    <property type="entry name" value="AglA-like glucosidase"/>
    <property type="match status" value="1"/>
</dbReference>
<feature type="site" description="Increases basicity of active site Tyr" evidence="11">
    <location>
        <position position="111"/>
    </location>
</feature>
<organism evidence="14">
    <name type="scientific">Vecturithrix granuli</name>
    <dbReference type="NCBI Taxonomy" id="1499967"/>
    <lineage>
        <taxon>Bacteria</taxon>
        <taxon>Candidatus Moduliflexota</taxon>
        <taxon>Candidatus Vecturitrichia</taxon>
        <taxon>Candidatus Vecturitrichales</taxon>
        <taxon>Candidatus Vecturitrichaceae</taxon>
        <taxon>Candidatus Vecturithrix</taxon>
    </lineage>
</organism>
<feature type="binding site" evidence="10">
    <location>
        <position position="171"/>
    </location>
    <ligand>
        <name>Mn(2+)</name>
        <dbReference type="ChEBI" id="CHEBI:29035"/>
    </ligand>
</feature>
<accession>A0A081CAH2</accession>
<dbReference type="PANTHER" id="PTHR32092">
    <property type="entry name" value="6-PHOSPHO-BETA-GLUCOSIDASE-RELATED"/>
    <property type="match status" value="1"/>
</dbReference>
<dbReference type="GO" id="GO:0046872">
    <property type="term" value="F:metal ion binding"/>
    <property type="evidence" value="ECO:0007669"/>
    <property type="project" value="UniProtKB-KW"/>
</dbReference>
<evidence type="ECO:0000256" key="8">
    <source>
        <dbReference type="ARBA" id="ARBA00023295"/>
    </source>
</evidence>
<dbReference type="GO" id="GO:0005975">
    <property type="term" value="P:carbohydrate metabolic process"/>
    <property type="evidence" value="ECO:0007669"/>
    <property type="project" value="InterPro"/>
</dbReference>
<evidence type="ECO:0000256" key="7">
    <source>
        <dbReference type="ARBA" id="ARBA00023277"/>
    </source>
</evidence>
<evidence type="ECO:0000256" key="12">
    <source>
        <dbReference type="RuleBase" id="RU361152"/>
    </source>
</evidence>
<dbReference type="Pfam" id="PF02056">
    <property type="entry name" value="Glyco_hydro_4"/>
    <property type="match status" value="1"/>
</dbReference>
<dbReference type="InterPro" id="IPR001088">
    <property type="entry name" value="Glyco_hydro_4"/>
</dbReference>
<dbReference type="PANTHER" id="PTHR32092:SF6">
    <property type="entry name" value="ALPHA-GALACTOSIDASE"/>
    <property type="match status" value="1"/>
</dbReference>
<feature type="domain" description="Glycosyl hydrolase family 4 C-terminal" evidence="13">
    <location>
        <begin position="198"/>
        <end position="429"/>
    </location>
</feature>